<sequence length="63" mass="7114">MITEKTGKILKAIEISDHLTASTALDVDLNESNRINTRLTRKGFRILEVRLAIRSLKSYSPSQ</sequence>
<proteinExistence type="predicted"/>
<accession>X1P6A5</accession>
<protein>
    <submittedName>
        <fullName evidence="1">Uncharacterized protein</fullName>
    </submittedName>
</protein>
<evidence type="ECO:0000313" key="1">
    <source>
        <dbReference type="EMBL" id="GAI51857.1"/>
    </source>
</evidence>
<comment type="caution">
    <text evidence="1">The sequence shown here is derived from an EMBL/GenBank/DDBJ whole genome shotgun (WGS) entry which is preliminary data.</text>
</comment>
<dbReference type="EMBL" id="BARV01041557">
    <property type="protein sequence ID" value="GAI51857.1"/>
    <property type="molecule type" value="Genomic_DNA"/>
</dbReference>
<dbReference type="AlphaFoldDB" id="X1P6A5"/>
<gene>
    <name evidence="1" type="ORF">S06H3_62855</name>
</gene>
<reference evidence="1" key="1">
    <citation type="journal article" date="2014" name="Front. Microbiol.">
        <title>High frequency of phylogenetically diverse reductive dehalogenase-homologous genes in deep subseafloor sedimentary metagenomes.</title>
        <authorList>
            <person name="Kawai M."/>
            <person name="Futagami T."/>
            <person name="Toyoda A."/>
            <person name="Takaki Y."/>
            <person name="Nishi S."/>
            <person name="Hori S."/>
            <person name="Arai W."/>
            <person name="Tsubouchi T."/>
            <person name="Morono Y."/>
            <person name="Uchiyama I."/>
            <person name="Ito T."/>
            <person name="Fujiyama A."/>
            <person name="Inagaki F."/>
            <person name="Takami H."/>
        </authorList>
    </citation>
    <scope>NUCLEOTIDE SEQUENCE</scope>
    <source>
        <strain evidence="1">Expedition CK06-06</strain>
    </source>
</reference>
<organism evidence="1">
    <name type="scientific">marine sediment metagenome</name>
    <dbReference type="NCBI Taxonomy" id="412755"/>
    <lineage>
        <taxon>unclassified sequences</taxon>
        <taxon>metagenomes</taxon>
        <taxon>ecological metagenomes</taxon>
    </lineage>
</organism>
<name>X1P6A5_9ZZZZ</name>